<feature type="domain" description="CBM21" evidence="2">
    <location>
        <begin position="355"/>
        <end position="466"/>
    </location>
</feature>
<feature type="region of interest" description="Disordered" evidence="1">
    <location>
        <begin position="775"/>
        <end position="833"/>
    </location>
</feature>
<feature type="compositionally biased region" description="Low complexity" evidence="1">
    <location>
        <begin position="505"/>
        <end position="518"/>
    </location>
</feature>
<feature type="compositionally biased region" description="Low complexity" evidence="1">
    <location>
        <begin position="143"/>
        <end position="167"/>
    </location>
</feature>
<feature type="region of interest" description="Disordered" evidence="1">
    <location>
        <begin position="496"/>
        <end position="527"/>
    </location>
</feature>
<dbReference type="AlphaFoldDB" id="A0A8E2DHI1"/>
<reference evidence="3 4" key="1">
    <citation type="submission" date="2016-07" db="EMBL/GenBank/DDBJ databases">
        <title>Draft genome of the white-rot fungus Obba rivulosa 3A-2.</title>
        <authorList>
            <consortium name="DOE Joint Genome Institute"/>
            <person name="Miettinen O."/>
            <person name="Riley R."/>
            <person name="Acob R."/>
            <person name="Barry K."/>
            <person name="Cullen D."/>
            <person name="De Vries R."/>
            <person name="Hainaut M."/>
            <person name="Hatakka A."/>
            <person name="Henrissat B."/>
            <person name="Hilden K."/>
            <person name="Kuo R."/>
            <person name="Labutti K."/>
            <person name="Lipzen A."/>
            <person name="Makela M.R."/>
            <person name="Sandor L."/>
            <person name="Spatafora J.W."/>
            <person name="Grigoriev I.V."/>
            <person name="Hibbett D.S."/>
        </authorList>
    </citation>
    <scope>NUCLEOTIDE SEQUENCE [LARGE SCALE GENOMIC DNA]</scope>
    <source>
        <strain evidence="3 4">3A-2</strain>
    </source>
</reference>
<dbReference type="PANTHER" id="PTHR12307">
    <property type="entry name" value="PROTEIN PHOSPHATASE 1 REGULATORY SUBUNIT"/>
    <property type="match status" value="1"/>
</dbReference>
<name>A0A8E2DHI1_9APHY</name>
<dbReference type="PANTHER" id="PTHR12307:SF36">
    <property type="entry name" value="GLYCOGEN-BINDING SUBUNIT 76A"/>
    <property type="match status" value="1"/>
</dbReference>
<dbReference type="GO" id="GO:0000164">
    <property type="term" value="C:protein phosphatase type 1 complex"/>
    <property type="evidence" value="ECO:0007669"/>
    <property type="project" value="TreeGrafter"/>
</dbReference>
<feature type="region of interest" description="Disordered" evidence="1">
    <location>
        <begin position="135"/>
        <end position="219"/>
    </location>
</feature>
<keyword evidence="4" id="KW-1185">Reference proteome</keyword>
<feature type="compositionally biased region" description="Low complexity" evidence="1">
    <location>
        <begin position="562"/>
        <end position="574"/>
    </location>
</feature>
<dbReference type="GO" id="GO:2001069">
    <property type="term" value="F:glycogen binding"/>
    <property type="evidence" value="ECO:0007669"/>
    <property type="project" value="TreeGrafter"/>
</dbReference>
<evidence type="ECO:0000259" key="2">
    <source>
        <dbReference type="PROSITE" id="PS51159"/>
    </source>
</evidence>
<protein>
    <recommendedName>
        <fullName evidence="2">CBM21 domain-containing protein</fullName>
    </recommendedName>
</protein>
<organism evidence="3 4">
    <name type="scientific">Obba rivulosa</name>
    <dbReference type="NCBI Taxonomy" id="1052685"/>
    <lineage>
        <taxon>Eukaryota</taxon>
        <taxon>Fungi</taxon>
        <taxon>Dikarya</taxon>
        <taxon>Basidiomycota</taxon>
        <taxon>Agaricomycotina</taxon>
        <taxon>Agaricomycetes</taxon>
        <taxon>Polyporales</taxon>
        <taxon>Gelatoporiaceae</taxon>
        <taxon>Obba</taxon>
    </lineage>
</organism>
<feature type="compositionally biased region" description="Low complexity" evidence="1">
    <location>
        <begin position="697"/>
        <end position="719"/>
    </location>
</feature>
<proteinExistence type="predicted"/>
<dbReference type="GO" id="GO:0008157">
    <property type="term" value="F:protein phosphatase 1 binding"/>
    <property type="evidence" value="ECO:0007669"/>
    <property type="project" value="TreeGrafter"/>
</dbReference>
<feature type="region of interest" description="Disordered" evidence="1">
    <location>
        <begin position="629"/>
        <end position="675"/>
    </location>
</feature>
<dbReference type="Gene3D" id="2.60.40.2440">
    <property type="entry name" value="Carbohydrate binding type-21 domain"/>
    <property type="match status" value="1"/>
</dbReference>
<gene>
    <name evidence="3" type="ORF">OBBRIDRAFT_97354</name>
</gene>
<dbReference type="InterPro" id="IPR005036">
    <property type="entry name" value="CBM21_dom"/>
</dbReference>
<feature type="region of interest" description="Disordered" evidence="1">
    <location>
        <begin position="237"/>
        <end position="284"/>
    </location>
</feature>
<accession>A0A8E2DHI1</accession>
<feature type="compositionally biased region" description="Low complexity" evidence="1">
    <location>
        <begin position="99"/>
        <end position="113"/>
    </location>
</feature>
<evidence type="ECO:0000313" key="3">
    <source>
        <dbReference type="EMBL" id="OCH88225.1"/>
    </source>
</evidence>
<sequence>MMSSAIQFPTPTPMERAFHRHSNSAGGPLPGIPRRGSSSRLSTLHVTTLQSLFDREASISISSATPASALLVVQPPTPQTSPAKKVMTTVASAVPVQPTGSSTGSSSSCSSGSENGYVPIILPRTRRVRGQKLQTARPWEECTPSPSALATSTPAAAAATPRAKAAPEQLAWPLQSTPSADTPARGGLKLYLDMGSSSTTPSLPVASASTSATAPASPVTTATALPRAASLSLPPSVAAQLGRKKSGEPLKSSLKSRRPGVRGDLSVVTGGGATQSEPSTPTQLKSVHFDAKLEHVKLFLAEQKPLAVSRDGSPTADTSGTDSDFPAFIFGEEERERGRTRERTKLEMRVTNMPREADASADVALEELTLAEDGNAAYGTIRVRNLAFEKWVAVRFTFDWWQTTSEVTAKYVCSLPDGISDRFSFTIRLADLLSRIEEKTLFIAVRYVVAGQELWDNNKGENYQVKFSRVKIKGSPAAGIADLQDKLEQVVKGRETVGGYMSRKPPSSASTSSSTTPSPHREQFTLSSDKSFNSRYDWSTSLKSPWKPGFSHSRTSTYPIAPSSKRPSYSKSSPNRTAFPDPRSLTRGSPHIDADDDDEPHIPMYPGSELEDAPIALPRRKARNHQRGYFDLSLGSPAGVRKTPPGVPGGSLSPGTRYNSFPQTRGERATVPQREDATEFAKKANEGWAVVERCGSEESTPSITSNSESSRSSSPSESPVDNPLMFQLMGVPQQNQKVDDNNYHSFLNKFCFYTGPDSLLDVQTDTLQRSHSASSVEEMLSSPTSSTNYNASPIMTPTRSPSVDDVASMSGLTTPTPRSRLVFESPTPVPFAH</sequence>
<feature type="region of interest" description="Disordered" evidence="1">
    <location>
        <begin position="1"/>
        <end position="39"/>
    </location>
</feature>
<evidence type="ECO:0000313" key="4">
    <source>
        <dbReference type="Proteomes" id="UP000250043"/>
    </source>
</evidence>
<dbReference type="Pfam" id="PF03370">
    <property type="entry name" value="CBM_21"/>
    <property type="match status" value="1"/>
</dbReference>
<evidence type="ECO:0000256" key="1">
    <source>
        <dbReference type="SAM" id="MobiDB-lite"/>
    </source>
</evidence>
<dbReference type="PROSITE" id="PS51159">
    <property type="entry name" value="CBM21"/>
    <property type="match status" value="1"/>
</dbReference>
<dbReference type="EMBL" id="KV722458">
    <property type="protein sequence ID" value="OCH88225.1"/>
    <property type="molecule type" value="Genomic_DNA"/>
</dbReference>
<dbReference type="InterPro" id="IPR050782">
    <property type="entry name" value="PP1_regulatory_subunit_3"/>
</dbReference>
<feature type="compositionally biased region" description="Basic and acidic residues" evidence="1">
    <location>
        <begin position="665"/>
        <end position="675"/>
    </location>
</feature>
<dbReference type="GO" id="GO:0005979">
    <property type="term" value="P:regulation of glycogen biosynthetic process"/>
    <property type="evidence" value="ECO:0007669"/>
    <property type="project" value="TreeGrafter"/>
</dbReference>
<dbReference type="InterPro" id="IPR038175">
    <property type="entry name" value="CBM21_dom_sf"/>
</dbReference>
<dbReference type="Proteomes" id="UP000250043">
    <property type="component" value="Unassembled WGS sequence"/>
</dbReference>
<feature type="compositionally biased region" description="Low complexity" evidence="1">
    <location>
        <begin position="196"/>
        <end position="219"/>
    </location>
</feature>
<feature type="region of interest" description="Disordered" evidence="1">
    <location>
        <begin position="692"/>
        <end position="723"/>
    </location>
</feature>
<feature type="region of interest" description="Disordered" evidence="1">
    <location>
        <begin position="548"/>
        <end position="614"/>
    </location>
</feature>
<feature type="compositionally biased region" description="Polar residues" evidence="1">
    <location>
        <begin position="274"/>
        <end position="284"/>
    </location>
</feature>
<feature type="compositionally biased region" description="Polar residues" evidence="1">
    <location>
        <begin position="775"/>
        <end position="801"/>
    </location>
</feature>
<dbReference type="OrthoDB" id="1881at2759"/>
<feature type="region of interest" description="Disordered" evidence="1">
    <location>
        <begin position="97"/>
        <end position="117"/>
    </location>
</feature>